<dbReference type="InterPro" id="IPR045136">
    <property type="entry name" value="Iah1-like"/>
</dbReference>
<dbReference type="EMBL" id="FNXT01001295">
    <property type="protein sequence ID" value="SZX77814.1"/>
    <property type="molecule type" value="Genomic_DNA"/>
</dbReference>
<evidence type="ECO:0000256" key="1">
    <source>
        <dbReference type="SAM" id="SignalP"/>
    </source>
</evidence>
<dbReference type="Gene3D" id="3.40.50.1110">
    <property type="entry name" value="SGNH hydrolase"/>
    <property type="match status" value="1"/>
</dbReference>
<dbReference type="STRING" id="3088.A0A383WL20"/>
<keyword evidence="1" id="KW-0732">Signal</keyword>
<evidence type="ECO:0000313" key="3">
    <source>
        <dbReference type="EMBL" id="SZX77814.1"/>
    </source>
</evidence>
<dbReference type="InterPro" id="IPR013830">
    <property type="entry name" value="SGNH_hydro"/>
</dbReference>
<proteinExistence type="predicted"/>
<keyword evidence="4" id="KW-1185">Reference proteome</keyword>
<protein>
    <recommendedName>
        <fullName evidence="2">SGNH hydrolase-type esterase domain-containing protein</fullName>
    </recommendedName>
</protein>
<feature type="chain" id="PRO_5017078912" description="SGNH hydrolase-type esterase domain-containing protein" evidence="1">
    <location>
        <begin position="24"/>
        <end position="324"/>
    </location>
</feature>
<dbReference type="PANTHER" id="PTHR14209">
    <property type="entry name" value="ISOAMYL ACETATE-HYDROLYZING ESTERASE 1"/>
    <property type="match status" value="1"/>
</dbReference>
<sequence>MLQQGAALALLFLIWGALQAAEAAPLAAAAAGLHSPTHSRQLQQQQQQQVEWPGYAISRPAFVLYGDSITEFGWNGPSGWATLLAQHYSRKADVLNRGMAGWNSRWAARVLPTTLQQLVPAVDRDESARRAAGRSRCGAPWVPRVQLLTIWFGANDATLPNGNDGWLSVPLDEYKANLAAMVAAARKAGVPHILLVTPPPVDEAAWAKAKKRPTSDRTNAQVAKYAAAVRALGTEQSVPVLDMFSLVNGLPAAEKAAWAEDGLHPGPQGQAMVFQVLRSALESMVQFDNLRQGSLPLHWPAYNQIDVKNPNKTFDALLQQQRVC</sequence>
<dbReference type="InterPro" id="IPR036514">
    <property type="entry name" value="SGNH_hydro_sf"/>
</dbReference>
<reference evidence="3 4" key="1">
    <citation type="submission" date="2016-10" db="EMBL/GenBank/DDBJ databases">
        <authorList>
            <person name="Cai Z."/>
        </authorList>
    </citation>
    <scope>NUCLEOTIDE SEQUENCE [LARGE SCALE GENOMIC DNA]</scope>
</reference>
<name>A0A383WL20_TETOB</name>
<accession>A0A383WL20</accession>
<feature type="signal peptide" evidence="1">
    <location>
        <begin position="1"/>
        <end position="23"/>
    </location>
</feature>
<gene>
    <name evidence="3" type="ORF">BQ4739_LOCUS18153</name>
</gene>
<evidence type="ECO:0000259" key="2">
    <source>
        <dbReference type="Pfam" id="PF13472"/>
    </source>
</evidence>
<dbReference type="Proteomes" id="UP000256970">
    <property type="component" value="Unassembled WGS sequence"/>
</dbReference>
<dbReference type="AlphaFoldDB" id="A0A383WL20"/>
<feature type="domain" description="SGNH hydrolase-type esterase" evidence="2">
    <location>
        <begin position="65"/>
        <end position="271"/>
    </location>
</feature>
<organism evidence="3 4">
    <name type="scientific">Tetradesmus obliquus</name>
    <name type="common">Green alga</name>
    <name type="synonym">Acutodesmus obliquus</name>
    <dbReference type="NCBI Taxonomy" id="3088"/>
    <lineage>
        <taxon>Eukaryota</taxon>
        <taxon>Viridiplantae</taxon>
        <taxon>Chlorophyta</taxon>
        <taxon>core chlorophytes</taxon>
        <taxon>Chlorophyceae</taxon>
        <taxon>CS clade</taxon>
        <taxon>Sphaeropleales</taxon>
        <taxon>Scenedesmaceae</taxon>
        <taxon>Tetradesmus</taxon>
    </lineage>
</organism>
<evidence type="ECO:0000313" key="4">
    <source>
        <dbReference type="Proteomes" id="UP000256970"/>
    </source>
</evidence>
<dbReference type="Pfam" id="PF13472">
    <property type="entry name" value="Lipase_GDSL_2"/>
    <property type="match status" value="1"/>
</dbReference>
<dbReference type="PANTHER" id="PTHR14209:SF19">
    <property type="entry name" value="ISOAMYL ACETATE-HYDROLYZING ESTERASE 1 HOMOLOG"/>
    <property type="match status" value="1"/>
</dbReference>
<dbReference type="SUPFAM" id="SSF52266">
    <property type="entry name" value="SGNH hydrolase"/>
    <property type="match status" value="1"/>
</dbReference>